<sequence>MNTKNRLKILTTDEINRLYSRPVFTPKERVQYFSLSQVEKELLYTLRSIKSKVYFILQLGYFKSKHLFFQFKLSEVQEDIQYILKVYFKNESFGDFGSIDKKTRSTHKKLILKISNYRICDSYYRGVLQEKARRAATVSGKPIFIFRELLNYLIEEHIIIPAYSFMQDIVGTAITSEEQRLIKIIQNHLSETDKQHLKELLYNSSGLYEITRIKHEPKDFSMNEIKREIECGKDIHSLFQLANTILPKLKISNESIKYYASLVEYYSVYKLKRFDESLIYIYLLCFIFHRYQRMNDNLINSFIYKMRKYNDDILSFAKDQVYTYYTENQGDFKKVGEVLQVIVDENISDNTAFKDIQKRVFSILDRPKLTELANQILDNAKIDEKAFRWERIDTLALQFKRQIRPIFMMVDFVTTDMGDSLMDAITFLKEVFTKRKTLTKYDIEDIPQTFITNNNKRYLYTKDEPYSKRLLIDRYEFLIYYSLWHRLQSGDIFCRDSIQYRSFEDDLIDEDKWEQKESIIQDLHLTTLQQPIEQHLKELKNKLEARIISINKRITSGKNKHVQVKKHKNHHSWTLPYTRASAPINHSFFDVLPQGDMRSILYFVNQQCNFLDNFEHILGRYANQKANDTILIPCLIAWGTNMGLYRMGEVSDIDYSKLATTSSNFIRLETLKEANDCISNATSKLPIVQYYNIDDFVHSSSDGQKFETQIHTLQSRHSSKYFGMNKGITSYTMVANHIPIQARIIGANEHESHYVFDILYNNTTDIKPNIHSTDTHGTNEVNFAILDLFGYQFAPRYKDIHATISRNLYGFQHPSQYEEFLIKPLRKINTELIMKEWDNIKRIMLSLALKTTTQNVIVRKLSSYARKNQTKRALWEYDNIIKSLYFLEYIDSLSLRQNVQKALNRGESYHKLRRAVSFANFGKLRFKTEQDQQIWNECSRLLTNCIIYYNASILSNLLTKSQNKGIEMNILKYISPVAWQHINFYGRYEFSKSPTVVNLETIIENINEDDILTRLTQEHSLEEE</sequence>
<comment type="caution">
    <text evidence="8">The sequence shown here is derived from an EMBL/GenBank/DDBJ whole genome shotgun (WGS) entry which is preliminary data.</text>
</comment>
<reference evidence="7 9" key="1">
    <citation type="submission" date="2017-01" db="EMBL/GenBank/DDBJ databases">
        <title>Bacillus cereus isolates.</title>
        <authorList>
            <person name="Beno S.M."/>
        </authorList>
    </citation>
    <scope>NUCLEOTIDE SEQUENCE [LARGE SCALE GENOMIC DNA]</scope>
    <source>
        <strain evidence="7 9">FSL K6-1030</strain>
    </source>
</reference>
<evidence type="ECO:0000256" key="2">
    <source>
        <dbReference type="ARBA" id="ARBA00022578"/>
    </source>
</evidence>
<dbReference type="InterPro" id="IPR047653">
    <property type="entry name" value="Tn3-like_transpos"/>
</dbReference>
<evidence type="ECO:0000313" key="10">
    <source>
        <dbReference type="Proteomes" id="UP000225766"/>
    </source>
</evidence>
<dbReference type="Proteomes" id="UP000225766">
    <property type="component" value="Unassembled WGS sequence"/>
</dbReference>
<keyword evidence="3" id="KW-0238">DNA-binding</keyword>
<evidence type="ECO:0000313" key="7">
    <source>
        <dbReference type="EMBL" id="OOR75396.1"/>
    </source>
</evidence>
<evidence type="ECO:0000256" key="4">
    <source>
        <dbReference type="ARBA" id="ARBA00023172"/>
    </source>
</evidence>
<gene>
    <name evidence="7" type="ORF">BLX06_08685</name>
    <name evidence="8" type="ORF">COD19_19255</name>
</gene>
<reference evidence="8 10" key="2">
    <citation type="submission" date="2017-09" db="EMBL/GenBank/DDBJ databases">
        <title>Large-scale bioinformatics analysis of Bacillus genomes uncovers conserved roles of natural products in bacterial physiology.</title>
        <authorList>
            <consortium name="Agbiome Team Llc"/>
            <person name="Bleich R.M."/>
            <person name="Grubbs K.J."/>
            <person name="Santa Maria K.C."/>
            <person name="Allen S.E."/>
            <person name="Farag S."/>
            <person name="Shank E.A."/>
            <person name="Bowers A."/>
        </authorList>
    </citation>
    <scope>NUCLEOTIDE SEQUENCE [LARGE SCALE GENOMIC DNA]</scope>
    <source>
        <strain evidence="8 10">AFS040105</strain>
    </source>
</reference>
<dbReference type="InterPro" id="IPR002513">
    <property type="entry name" value="Tn3_Tnp_DDE_dom"/>
</dbReference>
<dbReference type="Proteomes" id="UP000190641">
    <property type="component" value="Unassembled WGS sequence"/>
</dbReference>
<dbReference type="GO" id="GO:0004803">
    <property type="term" value="F:transposase activity"/>
    <property type="evidence" value="ECO:0007669"/>
    <property type="project" value="InterPro"/>
</dbReference>
<dbReference type="NCBIfam" id="NF033527">
    <property type="entry name" value="transpos_Tn3"/>
    <property type="match status" value="1"/>
</dbReference>
<evidence type="ECO:0000259" key="5">
    <source>
        <dbReference type="Pfam" id="PF01526"/>
    </source>
</evidence>
<comment type="similarity">
    <text evidence="1">Belongs to the transposase 7 family.</text>
</comment>
<evidence type="ECO:0000259" key="6">
    <source>
        <dbReference type="Pfam" id="PF13700"/>
    </source>
</evidence>
<name>A0A1S9YVZ3_BACCE</name>
<keyword evidence="4" id="KW-0233">DNA recombination</keyword>
<dbReference type="EMBL" id="MUAU01000019">
    <property type="protein sequence ID" value="OOR75396.1"/>
    <property type="molecule type" value="Genomic_DNA"/>
</dbReference>
<feature type="domain" description="DUF4158" evidence="6">
    <location>
        <begin position="9"/>
        <end position="173"/>
    </location>
</feature>
<dbReference type="EMBL" id="NUMG01000027">
    <property type="protein sequence ID" value="PGT99459.1"/>
    <property type="molecule type" value="Genomic_DNA"/>
</dbReference>
<accession>A0A1S9YVZ3</accession>
<dbReference type="InterPro" id="IPR025296">
    <property type="entry name" value="DUF4158"/>
</dbReference>
<dbReference type="Pfam" id="PF13700">
    <property type="entry name" value="DUF4158"/>
    <property type="match status" value="1"/>
</dbReference>
<keyword evidence="2" id="KW-0815">Transposition</keyword>
<dbReference type="GO" id="GO:0006313">
    <property type="term" value="P:DNA transposition"/>
    <property type="evidence" value="ECO:0007669"/>
    <property type="project" value="InterPro"/>
</dbReference>
<evidence type="ECO:0000313" key="8">
    <source>
        <dbReference type="EMBL" id="PGT99459.1"/>
    </source>
</evidence>
<dbReference type="RefSeq" id="WP_001093351.1">
    <property type="nucleotide sequence ID" value="NZ_MUAU01000019.1"/>
</dbReference>
<evidence type="ECO:0000313" key="9">
    <source>
        <dbReference type="Proteomes" id="UP000190641"/>
    </source>
</evidence>
<dbReference type="AlphaFoldDB" id="A0A1S9YVZ3"/>
<dbReference type="GO" id="GO:0003677">
    <property type="term" value="F:DNA binding"/>
    <property type="evidence" value="ECO:0007669"/>
    <property type="project" value="UniProtKB-KW"/>
</dbReference>
<feature type="domain" description="Tn3 transposase DDE" evidence="5">
    <location>
        <begin position="600"/>
        <end position="988"/>
    </location>
</feature>
<protein>
    <submittedName>
        <fullName evidence="8">DDE transposase</fullName>
    </submittedName>
</protein>
<proteinExistence type="inferred from homology"/>
<evidence type="ECO:0000256" key="1">
    <source>
        <dbReference type="ARBA" id="ARBA00009402"/>
    </source>
</evidence>
<dbReference type="Pfam" id="PF01526">
    <property type="entry name" value="DDE_Tnp_Tn3"/>
    <property type="match status" value="1"/>
</dbReference>
<evidence type="ECO:0000256" key="3">
    <source>
        <dbReference type="ARBA" id="ARBA00023125"/>
    </source>
</evidence>
<organism evidence="8 10">
    <name type="scientific">Bacillus cereus</name>
    <dbReference type="NCBI Taxonomy" id="1396"/>
    <lineage>
        <taxon>Bacteria</taxon>
        <taxon>Bacillati</taxon>
        <taxon>Bacillota</taxon>
        <taxon>Bacilli</taxon>
        <taxon>Bacillales</taxon>
        <taxon>Bacillaceae</taxon>
        <taxon>Bacillus</taxon>
        <taxon>Bacillus cereus group</taxon>
    </lineage>
</organism>